<evidence type="ECO:0000313" key="2">
    <source>
        <dbReference type="Proteomes" id="UP000603640"/>
    </source>
</evidence>
<gene>
    <name evidence="1" type="ORF">H8S84_03725</name>
</gene>
<reference evidence="1" key="1">
    <citation type="submission" date="2020-08" db="EMBL/GenBank/DDBJ databases">
        <title>Pontibacter sp. SD6 16S ribosomal RNA gene Genome sequencing and assembly.</title>
        <authorList>
            <person name="Kang M."/>
        </authorList>
    </citation>
    <scope>NUCLEOTIDE SEQUENCE</scope>
    <source>
        <strain evidence="1">SD6</strain>
    </source>
</reference>
<dbReference type="PROSITE" id="PS51257">
    <property type="entry name" value="PROKAR_LIPOPROTEIN"/>
    <property type="match status" value="1"/>
</dbReference>
<name>A0A923N7K2_9BACT</name>
<keyword evidence="2" id="KW-1185">Reference proteome</keyword>
<sequence length="405" mass="46036">MRKNLLFGILAISALFSCDKENSPEPMLKVSEFNFRLDTSPKVADYELIVSQRDGKVLLDTLVASHENHKLSVKSADTEFDITTITVDPTTLMNNIKTYAKVNPNNWHINNFGTATTKQREKTRVTYTNLPSYDSNFLFMARELGSWSTSWSGSTLTVDFNRLLPTDQAYLLLPKYGKYILSDVTTAQKSIDFSEAKNTIKTKYNNKPAGITNLRSYLYGYANDGVSTYKMMLFSAFNGPTEEYDLQHPPTGFDLFDFNMQYHDADKNWHIYSFNGISTIPTEINFLGKADFTVNKSAFDDFQIAFEADKPSIYNTWWSSTDANLKASWEVYSSPADNSFNPKALLENLKSKTLAGNSSLAFKLVSVTSQTATDRNHQAFLDYLYNATVRKDNPIRHTRKIYKSF</sequence>
<comment type="caution">
    <text evidence="1">The sequence shown here is derived from an EMBL/GenBank/DDBJ whole genome shotgun (WGS) entry which is preliminary data.</text>
</comment>
<dbReference type="AlphaFoldDB" id="A0A923N7K2"/>
<dbReference type="EMBL" id="JACRVF010000001">
    <property type="protein sequence ID" value="MBC5991940.1"/>
    <property type="molecule type" value="Genomic_DNA"/>
</dbReference>
<evidence type="ECO:0000313" key="1">
    <source>
        <dbReference type="EMBL" id="MBC5991940.1"/>
    </source>
</evidence>
<accession>A0A923N7K2</accession>
<organism evidence="1 2">
    <name type="scientific">Pontibacter cellulosilyticus</name>
    <dbReference type="NCBI Taxonomy" id="1720253"/>
    <lineage>
        <taxon>Bacteria</taxon>
        <taxon>Pseudomonadati</taxon>
        <taxon>Bacteroidota</taxon>
        <taxon>Cytophagia</taxon>
        <taxon>Cytophagales</taxon>
        <taxon>Hymenobacteraceae</taxon>
        <taxon>Pontibacter</taxon>
    </lineage>
</organism>
<proteinExistence type="predicted"/>
<dbReference type="Proteomes" id="UP000603640">
    <property type="component" value="Unassembled WGS sequence"/>
</dbReference>
<dbReference type="RefSeq" id="WP_187065911.1">
    <property type="nucleotide sequence ID" value="NZ_JACRVF010000001.1"/>
</dbReference>
<protein>
    <submittedName>
        <fullName evidence="1">Uncharacterized protein</fullName>
    </submittedName>
</protein>